<accession>A0A414FJT6</accession>
<gene>
    <name evidence="1" type="ORF">DW789_14865</name>
</gene>
<name>A0A414FJT6_9BACT</name>
<proteinExistence type="predicted"/>
<dbReference type="SUPFAM" id="SSF55073">
    <property type="entry name" value="Nucleotide cyclase"/>
    <property type="match status" value="1"/>
</dbReference>
<reference evidence="1 2" key="1">
    <citation type="submission" date="2018-08" db="EMBL/GenBank/DDBJ databases">
        <title>A genome reference for cultivated species of the human gut microbiota.</title>
        <authorList>
            <person name="Zou Y."/>
            <person name="Xue W."/>
            <person name="Luo G."/>
        </authorList>
    </citation>
    <scope>NUCLEOTIDE SEQUENCE [LARGE SCALE GENOMIC DNA]</scope>
    <source>
        <strain evidence="1 2">AM31-10</strain>
    </source>
</reference>
<dbReference type="Gene3D" id="3.30.70.1230">
    <property type="entry name" value="Nucleotide cyclase"/>
    <property type="match status" value="1"/>
</dbReference>
<dbReference type="InterPro" id="IPR029787">
    <property type="entry name" value="Nucleotide_cyclase"/>
</dbReference>
<sequence length="306" mass="35193">MSLKNLKGFVFYVDILGFTALTQDKIQLTEDDFNIWQVSKHFQTSGNQEFAANILIIFREILTNCQNKYPKVNFTQLSDCAFVWSENMKDVILSCHTIMWDCLQNGILCRGGIAYGDIIEDNNNNLGQMLLGNAVSKAVKLEQAGAKGCRVLMDQEIPASLHDYDSSFCTEIYKLFQPFENPLDFKVYDEFKWYYSQSLKDLNTTKGIIQATVERLCLAAKLQYHPRFNWNVRSQEGNIHVKSSMRFTSANEQNVFNIEHTFDWKELPNSKLRTEINYNRIAEQIQNEAASCIITKGGFIKFPPVP</sequence>
<evidence type="ECO:0000313" key="2">
    <source>
        <dbReference type="Proteomes" id="UP000284361"/>
    </source>
</evidence>
<evidence type="ECO:0000313" key="1">
    <source>
        <dbReference type="EMBL" id="RHD48336.1"/>
    </source>
</evidence>
<comment type="caution">
    <text evidence="1">The sequence shown here is derived from an EMBL/GenBank/DDBJ whole genome shotgun (WGS) entry which is preliminary data.</text>
</comment>
<dbReference type="AlphaFoldDB" id="A0A414FJT6"/>
<dbReference type="EMBL" id="QSJG01000046">
    <property type="protein sequence ID" value="RHD48336.1"/>
    <property type="molecule type" value="Genomic_DNA"/>
</dbReference>
<dbReference type="Proteomes" id="UP000284361">
    <property type="component" value="Unassembled WGS sequence"/>
</dbReference>
<protein>
    <submittedName>
        <fullName evidence="1">Uncharacterized protein</fullName>
    </submittedName>
</protein>
<organism evidence="1 2">
    <name type="scientific">Phocaeicola plebeius</name>
    <dbReference type="NCBI Taxonomy" id="310297"/>
    <lineage>
        <taxon>Bacteria</taxon>
        <taxon>Pseudomonadati</taxon>
        <taxon>Bacteroidota</taxon>
        <taxon>Bacteroidia</taxon>
        <taxon>Bacteroidales</taxon>
        <taxon>Bacteroidaceae</taxon>
        <taxon>Phocaeicola</taxon>
    </lineage>
</organism>